<dbReference type="InterPro" id="IPR035437">
    <property type="entry name" value="SNase_OB-fold_sf"/>
</dbReference>
<organism evidence="3 4">
    <name type="scientific">Primorskyibacter sedentarius</name>
    <dbReference type="NCBI Taxonomy" id="745311"/>
    <lineage>
        <taxon>Bacteria</taxon>
        <taxon>Pseudomonadati</taxon>
        <taxon>Pseudomonadota</taxon>
        <taxon>Alphaproteobacteria</taxon>
        <taxon>Rhodobacterales</taxon>
        <taxon>Roseobacteraceae</taxon>
        <taxon>Primorskyibacter</taxon>
    </lineage>
</organism>
<dbReference type="EMBL" id="SLZU01000002">
    <property type="protein sequence ID" value="TCS66648.1"/>
    <property type="molecule type" value="Genomic_DNA"/>
</dbReference>
<evidence type="ECO:0000259" key="2">
    <source>
        <dbReference type="PROSITE" id="PS50830"/>
    </source>
</evidence>
<dbReference type="Pfam" id="PF00565">
    <property type="entry name" value="SNase"/>
    <property type="match status" value="1"/>
</dbReference>
<dbReference type="Gene3D" id="2.40.50.90">
    <property type="match status" value="1"/>
</dbReference>
<dbReference type="PROSITE" id="PS50830">
    <property type="entry name" value="TNASE_3"/>
    <property type="match status" value="1"/>
</dbReference>
<proteinExistence type="predicted"/>
<dbReference type="PANTHER" id="PTHR12302:SF26">
    <property type="entry name" value="BLR1266 PROTEIN"/>
    <property type="match status" value="1"/>
</dbReference>
<dbReference type="SUPFAM" id="SSF50199">
    <property type="entry name" value="Staphylococcal nuclease"/>
    <property type="match status" value="1"/>
</dbReference>
<feature type="chain" id="PRO_5020871654" evidence="1">
    <location>
        <begin position="24"/>
        <end position="218"/>
    </location>
</feature>
<evidence type="ECO:0000313" key="4">
    <source>
        <dbReference type="Proteomes" id="UP000295696"/>
    </source>
</evidence>
<sequence>MELSSWKMTLCIMLCLLPGAAHAQTRVVDGDTLEIDGTVYRLNGIDAPEAGQQCKKPSGASWHCGQASIDAMAALSAGKTVRCEGTTSDGYGRTIGTCFVDGVDLGAAMVRTGNAWAFVKYSQVYVKQERQAREERLGVWQGPAVAPWDYRARLWESATEEAPKGCPIKGNISRNGRIYHPPWSPWYKRTKINTAKGERWFCSEAEAIEAGWRAPRWR</sequence>
<dbReference type="AlphaFoldDB" id="A0A4R3JMF0"/>
<keyword evidence="3" id="KW-0540">Nuclease</keyword>
<dbReference type="GO" id="GO:0004519">
    <property type="term" value="F:endonuclease activity"/>
    <property type="evidence" value="ECO:0007669"/>
    <property type="project" value="UniProtKB-KW"/>
</dbReference>
<evidence type="ECO:0000256" key="1">
    <source>
        <dbReference type="SAM" id="SignalP"/>
    </source>
</evidence>
<feature type="domain" description="TNase-like" evidence="2">
    <location>
        <begin position="26"/>
        <end position="142"/>
    </location>
</feature>
<reference evidence="3 4" key="1">
    <citation type="submission" date="2019-03" db="EMBL/GenBank/DDBJ databases">
        <title>Genomic Encyclopedia of Type Strains, Phase IV (KMG-IV): sequencing the most valuable type-strain genomes for metagenomic binning, comparative biology and taxonomic classification.</title>
        <authorList>
            <person name="Goeker M."/>
        </authorList>
    </citation>
    <scope>NUCLEOTIDE SEQUENCE [LARGE SCALE GENOMIC DNA]</scope>
    <source>
        <strain evidence="3 4">DSM 104836</strain>
    </source>
</reference>
<comment type="caution">
    <text evidence="3">The sequence shown here is derived from an EMBL/GenBank/DDBJ whole genome shotgun (WGS) entry which is preliminary data.</text>
</comment>
<keyword evidence="4" id="KW-1185">Reference proteome</keyword>
<gene>
    <name evidence="3" type="ORF">EDD52_102466</name>
</gene>
<feature type="signal peptide" evidence="1">
    <location>
        <begin position="1"/>
        <end position="23"/>
    </location>
</feature>
<name>A0A4R3JMF0_9RHOB</name>
<evidence type="ECO:0000313" key="3">
    <source>
        <dbReference type="EMBL" id="TCS66648.1"/>
    </source>
</evidence>
<dbReference type="PANTHER" id="PTHR12302">
    <property type="entry name" value="EBNA2 BINDING PROTEIN P100"/>
    <property type="match status" value="1"/>
</dbReference>
<dbReference type="SMART" id="SM00318">
    <property type="entry name" value="SNc"/>
    <property type="match status" value="1"/>
</dbReference>
<keyword evidence="3" id="KW-0378">Hydrolase</keyword>
<protein>
    <submittedName>
        <fullName evidence="3">Endonuclease YncB(Thermonuclease family)</fullName>
    </submittedName>
</protein>
<accession>A0A4R3JMF0</accession>
<dbReference type="Proteomes" id="UP000295696">
    <property type="component" value="Unassembled WGS sequence"/>
</dbReference>
<keyword evidence="1" id="KW-0732">Signal</keyword>
<dbReference type="InterPro" id="IPR016071">
    <property type="entry name" value="Staphylococal_nuclease_OB-fold"/>
</dbReference>
<keyword evidence="3" id="KW-0255">Endonuclease</keyword>